<evidence type="ECO:0000256" key="1">
    <source>
        <dbReference type="SAM" id="MobiDB-lite"/>
    </source>
</evidence>
<feature type="compositionally biased region" description="Basic and acidic residues" evidence="1">
    <location>
        <begin position="68"/>
        <end position="81"/>
    </location>
</feature>
<dbReference type="AlphaFoldDB" id="A0A1I1KQT2"/>
<organism evidence="3 4">
    <name type="scientific">Klenkia taihuensis</name>
    <dbReference type="NCBI Taxonomy" id="1225127"/>
    <lineage>
        <taxon>Bacteria</taxon>
        <taxon>Bacillati</taxon>
        <taxon>Actinomycetota</taxon>
        <taxon>Actinomycetes</taxon>
        <taxon>Geodermatophilales</taxon>
        <taxon>Geodermatophilaceae</taxon>
        <taxon>Klenkia</taxon>
    </lineage>
</organism>
<keyword evidence="2" id="KW-0812">Transmembrane</keyword>
<dbReference type="OrthoDB" id="5197303at2"/>
<protein>
    <submittedName>
        <fullName evidence="3">Uncharacterized protein</fullName>
    </submittedName>
</protein>
<evidence type="ECO:0000256" key="2">
    <source>
        <dbReference type="SAM" id="Phobius"/>
    </source>
</evidence>
<name>A0A1I1KQT2_9ACTN</name>
<proteinExistence type="predicted"/>
<keyword evidence="4" id="KW-1185">Reference proteome</keyword>
<dbReference type="STRING" id="1225127.SAMN05661030_1502"/>
<dbReference type="Proteomes" id="UP000199022">
    <property type="component" value="Unassembled WGS sequence"/>
</dbReference>
<feature type="transmembrane region" description="Helical" evidence="2">
    <location>
        <begin position="6"/>
        <end position="23"/>
    </location>
</feature>
<accession>A0A1I1KQT2</accession>
<keyword evidence="2" id="KW-1133">Transmembrane helix</keyword>
<keyword evidence="2" id="KW-0472">Membrane</keyword>
<sequence>MTWLVWTVLGVLVLGLLAVSWWFDRDARRRGATPTSGAAMGSAARGRKLETLRRSSQQVMGGATPRSQDAHAETWRRPPRR</sequence>
<gene>
    <name evidence="3" type="ORF">SAMN05661030_1502</name>
</gene>
<dbReference type="RefSeq" id="WP_091555923.1">
    <property type="nucleotide sequence ID" value="NZ_BNAC01000003.1"/>
</dbReference>
<evidence type="ECO:0000313" key="3">
    <source>
        <dbReference type="EMBL" id="SFC63176.1"/>
    </source>
</evidence>
<dbReference type="EMBL" id="FOMD01000001">
    <property type="protein sequence ID" value="SFC63176.1"/>
    <property type="molecule type" value="Genomic_DNA"/>
</dbReference>
<evidence type="ECO:0000313" key="4">
    <source>
        <dbReference type="Proteomes" id="UP000199022"/>
    </source>
</evidence>
<reference evidence="4" key="1">
    <citation type="submission" date="2016-10" db="EMBL/GenBank/DDBJ databases">
        <authorList>
            <person name="Varghese N."/>
            <person name="Submissions S."/>
        </authorList>
    </citation>
    <scope>NUCLEOTIDE SEQUENCE [LARGE SCALE GENOMIC DNA]</scope>
    <source>
        <strain evidence="4">DSM 45962</strain>
    </source>
</reference>
<feature type="region of interest" description="Disordered" evidence="1">
    <location>
        <begin position="30"/>
        <end position="81"/>
    </location>
</feature>